<dbReference type="SUPFAM" id="SSF53756">
    <property type="entry name" value="UDP-Glycosyltransferase/glycogen phosphorylase"/>
    <property type="match status" value="1"/>
</dbReference>
<dbReference type="InterPro" id="IPR001296">
    <property type="entry name" value="Glyco_trans_1"/>
</dbReference>
<organism evidence="3 4">
    <name type="scientific">Photobacterium damselae subsp. damselae</name>
    <name type="common">Listonella damsela</name>
    <dbReference type="NCBI Taxonomy" id="85581"/>
    <lineage>
        <taxon>Bacteria</taxon>
        <taxon>Pseudomonadati</taxon>
        <taxon>Pseudomonadota</taxon>
        <taxon>Gammaproteobacteria</taxon>
        <taxon>Vibrionales</taxon>
        <taxon>Vibrionaceae</taxon>
        <taxon>Photobacterium</taxon>
    </lineage>
</organism>
<dbReference type="PANTHER" id="PTHR12526:SF638">
    <property type="entry name" value="SPORE COAT PROTEIN SA"/>
    <property type="match status" value="1"/>
</dbReference>
<proteinExistence type="predicted"/>
<sequence length="361" mass="41485">MRIGFFLRDLKVEGVQVVTLRLAEALALMGHRCELITLNGDQELLVPNNVIHHNMGLDQVISYRDASKYVKPFKLYLNKIEKDDPFRAIFSVHGETNDIISFIDNERFIHCIHNSDEYSYNNKSWFKKLKFRRRLERKISGKHIVCVSHGIKGFIEKHMNSKYLSISTIYNPFNIDSIINLSMDESIYPLPKEYMVFVGRLEKQKNVILLLETIAKLKSNISLVIIGQGKLKHEIIANAKKLNIIDRIVIYPFCQNPYPIIKKAKLLILTSIYEGLPTVLIEALILGTHVLSTNCPTGPSEILVNHLNKYLIDSYDAEKIAEKVDQILLDQSIIDSSDIRKTFCSEFIGKQYISFIEEKGL</sequence>
<evidence type="ECO:0000313" key="3">
    <source>
        <dbReference type="EMBL" id="NVP01600.1"/>
    </source>
</evidence>
<dbReference type="GO" id="GO:1901135">
    <property type="term" value="P:carbohydrate derivative metabolic process"/>
    <property type="evidence" value="ECO:0007669"/>
    <property type="project" value="UniProtKB-ARBA"/>
</dbReference>
<dbReference type="EMBL" id="JABXOR010000970">
    <property type="protein sequence ID" value="NVP01600.1"/>
    <property type="molecule type" value="Genomic_DNA"/>
</dbReference>
<gene>
    <name evidence="3" type="ORF">HWA77_15405</name>
</gene>
<protein>
    <submittedName>
        <fullName evidence="3">Glycosyltransferase</fullName>
    </submittedName>
</protein>
<evidence type="ECO:0000313" key="4">
    <source>
        <dbReference type="Proteomes" id="UP000533429"/>
    </source>
</evidence>
<dbReference type="Gene3D" id="3.40.50.2000">
    <property type="entry name" value="Glycogen Phosphorylase B"/>
    <property type="match status" value="2"/>
</dbReference>
<dbReference type="Pfam" id="PF13439">
    <property type="entry name" value="Glyco_transf_4"/>
    <property type="match status" value="1"/>
</dbReference>
<evidence type="ECO:0000259" key="1">
    <source>
        <dbReference type="Pfam" id="PF00534"/>
    </source>
</evidence>
<keyword evidence="3" id="KW-0808">Transferase</keyword>
<dbReference type="InterPro" id="IPR028098">
    <property type="entry name" value="Glyco_trans_4-like_N"/>
</dbReference>
<evidence type="ECO:0000259" key="2">
    <source>
        <dbReference type="Pfam" id="PF13439"/>
    </source>
</evidence>
<dbReference type="AlphaFoldDB" id="A0A850QYA8"/>
<feature type="domain" description="Glycosyl transferase family 1" evidence="1">
    <location>
        <begin position="191"/>
        <end position="331"/>
    </location>
</feature>
<reference evidence="3 4" key="1">
    <citation type="submission" date="2020-06" db="EMBL/GenBank/DDBJ databases">
        <title>Photobacterium damselae subsp. damselae comparative genomics.</title>
        <authorList>
            <person name="Osorio C.R."/>
        </authorList>
    </citation>
    <scope>NUCLEOTIDE SEQUENCE [LARGE SCALE GENOMIC DNA]</scope>
    <source>
        <strain evidence="3 4">TW250/03</strain>
    </source>
</reference>
<dbReference type="GO" id="GO:0016757">
    <property type="term" value="F:glycosyltransferase activity"/>
    <property type="evidence" value="ECO:0007669"/>
    <property type="project" value="InterPro"/>
</dbReference>
<dbReference type="Pfam" id="PF00534">
    <property type="entry name" value="Glycos_transf_1"/>
    <property type="match status" value="1"/>
</dbReference>
<accession>A0A850QYA8</accession>
<name>A0A850QYA8_PHODD</name>
<dbReference type="PANTHER" id="PTHR12526">
    <property type="entry name" value="GLYCOSYLTRANSFERASE"/>
    <property type="match status" value="1"/>
</dbReference>
<comment type="caution">
    <text evidence="3">The sequence shown here is derived from an EMBL/GenBank/DDBJ whole genome shotgun (WGS) entry which is preliminary data.</text>
</comment>
<dbReference type="CDD" id="cd03811">
    <property type="entry name" value="GT4_GT28_WabH-like"/>
    <property type="match status" value="1"/>
</dbReference>
<feature type="domain" description="Glycosyltransferase subfamily 4-like N-terminal" evidence="2">
    <location>
        <begin position="13"/>
        <end position="176"/>
    </location>
</feature>
<dbReference type="Proteomes" id="UP000533429">
    <property type="component" value="Unassembled WGS sequence"/>
</dbReference>